<dbReference type="InterPro" id="IPR013780">
    <property type="entry name" value="Glyco_hydro_b"/>
</dbReference>
<evidence type="ECO:0000256" key="3">
    <source>
        <dbReference type="ARBA" id="ARBA00004071"/>
    </source>
</evidence>
<organism evidence="14 15">
    <name type="scientific">Rotaria socialis</name>
    <dbReference type="NCBI Taxonomy" id="392032"/>
    <lineage>
        <taxon>Eukaryota</taxon>
        <taxon>Metazoa</taxon>
        <taxon>Spiralia</taxon>
        <taxon>Gnathifera</taxon>
        <taxon>Rotifera</taxon>
        <taxon>Eurotatoria</taxon>
        <taxon>Bdelloidea</taxon>
        <taxon>Philodinida</taxon>
        <taxon>Philodinidae</taxon>
        <taxon>Rotaria</taxon>
    </lineage>
</organism>
<keyword evidence="8" id="KW-0325">Glycoprotein</keyword>
<dbReference type="InterPro" id="IPR057739">
    <property type="entry name" value="Glyco_hydro_29_N"/>
</dbReference>
<dbReference type="PANTHER" id="PTHR10030">
    <property type="entry name" value="ALPHA-L-FUCOSIDASE"/>
    <property type="match status" value="1"/>
</dbReference>
<feature type="domain" description="Glycoside hydrolase family 29 N-terminal" evidence="12">
    <location>
        <begin position="20"/>
        <end position="123"/>
    </location>
</feature>
<dbReference type="PRINTS" id="PR00741">
    <property type="entry name" value="GLHYDRLASE29"/>
</dbReference>
<evidence type="ECO:0000256" key="11">
    <source>
        <dbReference type="PIRSR" id="PIRSR001092-1"/>
    </source>
</evidence>
<feature type="signal peptide" evidence="10">
    <location>
        <begin position="1"/>
        <end position="23"/>
    </location>
</feature>
<name>A0A818GVZ3_9BILA</name>
<feature type="chain" id="PRO_5033201837" description="alpha-L-fucosidase" evidence="10">
    <location>
        <begin position="24"/>
        <end position="505"/>
    </location>
</feature>
<feature type="site" description="May be important for catalysis" evidence="11">
    <location>
        <position position="323"/>
    </location>
</feature>
<dbReference type="InterPro" id="IPR016286">
    <property type="entry name" value="FUC_metazoa-typ"/>
</dbReference>
<dbReference type="SUPFAM" id="SSF51445">
    <property type="entry name" value="(Trans)glycosidases"/>
    <property type="match status" value="2"/>
</dbReference>
<comment type="catalytic activity">
    <reaction evidence="2">
        <text>a neolactoside IV(2)-alpha-Fuc-nLc4Cer(d18:0) + H2O = a neolactoside nLc4Cer(d18:0) + L-fucose</text>
        <dbReference type="Rhea" id="RHEA:49308"/>
        <dbReference type="ChEBI" id="CHEBI:2181"/>
        <dbReference type="ChEBI" id="CHEBI:15377"/>
        <dbReference type="ChEBI" id="CHEBI:91119"/>
        <dbReference type="ChEBI" id="CHEBI:91121"/>
    </reaction>
    <physiologicalReaction direction="left-to-right" evidence="2">
        <dbReference type="Rhea" id="RHEA:49309"/>
    </physiologicalReaction>
</comment>
<dbReference type="InterPro" id="IPR031919">
    <property type="entry name" value="Fucosidase_C"/>
</dbReference>
<evidence type="ECO:0000313" key="14">
    <source>
        <dbReference type="EMBL" id="CAF3496930.1"/>
    </source>
</evidence>
<comment type="caution">
    <text evidence="14">The sequence shown here is derived from an EMBL/GenBank/DDBJ whole genome shotgun (WGS) entry which is preliminary data.</text>
</comment>
<dbReference type="Gene3D" id="3.20.20.80">
    <property type="entry name" value="Glycosidases"/>
    <property type="match status" value="2"/>
</dbReference>
<accession>A0A818GVZ3</accession>
<dbReference type="Gene3D" id="2.60.40.1180">
    <property type="entry name" value="Golgi alpha-mannosidase II"/>
    <property type="match status" value="1"/>
</dbReference>
<evidence type="ECO:0000313" key="15">
    <source>
        <dbReference type="Proteomes" id="UP000663869"/>
    </source>
</evidence>
<dbReference type="GO" id="GO:0005764">
    <property type="term" value="C:lysosome"/>
    <property type="evidence" value="ECO:0007669"/>
    <property type="project" value="TreeGrafter"/>
</dbReference>
<reference evidence="14" key="1">
    <citation type="submission" date="2021-02" db="EMBL/GenBank/DDBJ databases">
        <authorList>
            <person name="Nowell W R."/>
        </authorList>
    </citation>
    <scope>NUCLEOTIDE SEQUENCE</scope>
</reference>
<dbReference type="InterPro" id="IPR000933">
    <property type="entry name" value="Glyco_hydro_29"/>
</dbReference>
<dbReference type="EMBL" id="CAJNYU010002045">
    <property type="protein sequence ID" value="CAF3496930.1"/>
    <property type="molecule type" value="Genomic_DNA"/>
</dbReference>
<comment type="catalytic activity">
    <reaction evidence="1">
        <text>a neolactoside IV(2)-alpha-Fuc-nLc4Cer(d18:1(4E)) + H2O = a neolactoside nLc4Cer(d18:1(4E)) + L-fucose</text>
        <dbReference type="Rhea" id="RHEA:48224"/>
        <dbReference type="ChEBI" id="CHEBI:2181"/>
        <dbReference type="ChEBI" id="CHEBI:15377"/>
        <dbReference type="ChEBI" id="CHEBI:17006"/>
        <dbReference type="ChEBI" id="CHEBI:28691"/>
    </reaction>
    <physiologicalReaction direction="left-to-right" evidence="1">
        <dbReference type="Rhea" id="RHEA:48225"/>
    </physiologicalReaction>
</comment>
<evidence type="ECO:0000256" key="5">
    <source>
        <dbReference type="ARBA" id="ARBA00012662"/>
    </source>
</evidence>
<gene>
    <name evidence="14" type="ORF">FME351_LOCUS16531</name>
</gene>
<dbReference type="Pfam" id="PF16757">
    <property type="entry name" value="Fucosidase_C"/>
    <property type="match status" value="1"/>
</dbReference>
<dbReference type="InterPro" id="IPR017853">
    <property type="entry name" value="GH"/>
</dbReference>
<evidence type="ECO:0000256" key="2">
    <source>
        <dbReference type="ARBA" id="ARBA00000419"/>
    </source>
</evidence>
<dbReference type="Pfam" id="PF01120">
    <property type="entry name" value="Alpha_L_fucos"/>
    <property type="match status" value="2"/>
</dbReference>
<dbReference type="Proteomes" id="UP000663869">
    <property type="component" value="Unassembled WGS sequence"/>
</dbReference>
<protein>
    <recommendedName>
        <fullName evidence="5">alpha-L-fucosidase</fullName>
        <ecNumber evidence="5">3.2.1.51</ecNumber>
    </recommendedName>
</protein>
<proteinExistence type="inferred from homology"/>
<feature type="domain" description="Alpha-L-fucosidase C-terminal" evidence="13">
    <location>
        <begin position="405"/>
        <end position="495"/>
    </location>
</feature>
<comment type="similarity">
    <text evidence="4 10">Belongs to the glycosyl hydrolase 29 family.</text>
</comment>
<keyword evidence="7 10" id="KW-0378">Hydrolase</keyword>
<dbReference type="SMART" id="SM00812">
    <property type="entry name" value="Alpha_L_fucos"/>
    <property type="match status" value="1"/>
</dbReference>
<evidence type="ECO:0000256" key="1">
    <source>
        <dbReference type="ARBA" id="ARBA00000321"/>
    </source>
</evidence>
<evidence type="ECO:0000256" key="10">
    <source>
        <dbReference type="PIRNR" id="PIRNR001092"/>
    </source>
</evidence>
<evidence type="ECO:0000256" key="9">
    <source>
        <dbReference type="ARBA" id="ARBA00023295"/>
    </source>
</evidence>
<evidence type="ECO:0000256" key="8">
    <source>
        <dbReference type="ARBA" id="ARBA00023180"/>
    </source>
</evidence>
<evidence type="ECO:0000259" key="13">
    <source>
        <dbReference type="Pfam" id="PF16757"/>
    </source>
</evidence>
<evidence type="ECO:0000256" key="6">
    <source>
        <dbReference type="ARBA" id="ARBA00022729"/>
    </source>
</evidence>
<dbReference type="GO" id="GO:0006004">
    <property type="term" value="P:fucose metabolic process"/>
    <property type="evidence" value="ECO:0007669"/>
    <property type="project" value="InterPro"/>
</dbReference>
<dbReference type="PANTHER" id="PTHR10030:SF37">
    <property type="entry name" value="ALPHA-L-FUCOSIDASE-RELATED"/>
    <property type="match status" value="1"/>
</dbReference>
<feature type="domain" description="Glycoside hydrolase family 29 N-terminal" evidence="12">
    <location>
        <begin position="125"/>
        <end position="394"/>
    </location>
</feature>
<dbReference type="InterPro" id="IPR018526">
    <property type="entry name" value="Glyco_hydro_29_CS"/>
</dbReference>
<dbReference type="FunFam" id="3.20.20.80:FF:000027">
    <property type="entry name" value="Alpha-L-fucosidase"/>
    <property type="match status" value="1"/>
</dbReference>
<dbReference type="GO" id="GO:0016139">
    <property type="term" value="P:glycoside catabolic process"/>
    <property type="evidence" value="ECO:0007669"/>
    <property type="project" value="TreeGrafter"/>
</dbReference>
<evidence type="ECO:0000256" key="7">
    <source>
        <dbReference type="ARBA" id="ARBA00022801"/>
    </source>
</evidence>
<keyword evidence="6 10" id="KW-0732">Signal</keyword>
<dbReference type="GO" id="GO:0004560">
    <property type="term" value="F:alpha-L-fucosidase activity"/>
    <property type="evidence" value="ECO:0007669"/>
    <property type="project" value="UniProtKB-EC"/>
</dbReference>
<dbReference type="PROSITE" id="PS00385">
    <property type="entry name" value="ALPHA_L_FUCOSIDASE"/>
    <property type="match status" value="1"/>
</dbReference>
<sequence length="505" mass="58106">MYSCTAWIFTNLIFSSLIPFTKQQYKPEWSSLDQRPLPAWYDESKIGIFIHWGVFSVPSVYSEWMWWAWKGDNPNPDTVAFMNKNYPPDWTYADFASQFRAEFYNPNEWADIFAASGAKYVVLPPDWTYADFASQFRAEFYNPNEWADIFAASGAKYVVLTSKHHEGFTMWPSKYSFNWNAMDVGPKRDLLGDLANAIRNRTDIVFGLYHSMFEWFHPLYLEDKKNGFKTQMFPFGKTLPELKEIVETYKPSVIWSDGDWEASDEYWNSTGFLAWLYNESPVRDTVVVNDRWGSGIPCQHGGFYTCADRYNPGHLVTHKWEDCFTIDKSSWGYVRTSSANDYLTIEEILDQIITTVSTGGNVLINVGPTSYGKIAPIFEERLRQMGSWLKVNGEAIYSSIPWKYQNDTINKNVWYTSSKDKEFVYASLLDWSKNTSEILLGAPVSSSSTRVTLLGSDMVPLNWHPASASGGIIIDVSNVKIYSLASDWAWVFKLENISYDVSKEK</sequence>
<keyword evidence="9 10" id="KW-0326">Glycosidase</keyword>
<dbReference type="AlphaFoldDB" id="A0A818GVZ3"/>
<evidence type="ECO:0000259" key="12">
    <source>
        <dbReference type="Pfam" id="PF01120"/>
    </source>
</evidence>
<dbReference type="EC" id="3.2.1.51" evidence="5"/>
<comment type="function">
    <text evidence="3">Alpha-L-fucosidase is responsible for hydrolyzing the alpha-1,6-linked fucose joined to the reducing-end N-acetylglucosamine of the carbohydrate moieties of glycoproteins.</text>
</comment>
<evidence type="ECO:0000256" key="4">
    <source>
        <dbReference type="ARBA" id="ARBA00007951"/>
    </source>
</evidence>
<dbReference type="PIRSF" id="PIRSF001092">
    <property type="entry name" value="Alpha-L-fucosidase"/>
    <property type="match status" value="1"/>
</dbReference>